<evidence type="ECO:0000256" key="2">
    <source>
        <dbReference type="ARBA" id="ARBA00004170"/>
    </source>
</evidence>
<dbReference type="RefSeq" id="WP_070371625.1">
    <property type="nucleotide sequence ID" value="NZ_CABIIK010000001.1"/>
</dbReference>
<dbReference type="EMBL" id="VSLA01000004">
    <property type="protein sequence ID" value="TYC87551.1"/>
    <property type="molecule type" value="Genomic_DNA"/>
</dbReference>
<dbReference type="GO" id="GO:0046933">
    <property type="term" value="F:proton-transporting ATP synthase activity, rotational mechanism"/>
    <property type="evidence" value="ECO:0007669"/>
    <property type="project" value="UniProtKB-UniRule"/>
</dbReference>
<dbReference type="Proteomes" id="UP000322619">
    <property type="component" value="Unassembled WGS sequence"/>
</dbReference>
<dbReference type="GO" id="GO:0045259">
    <property type="term" value="C:proton-transporting ATP synthase complex"/>
    <property type="evidence" value="ECO:0007669"/>
    <property type="project" value="UniProtKB-KW"/>
</dbReference>
<keyword evidence="5 10" id="KW-0375">Hydrogen ion transport</keyword>
<protein>
    <recommendedName>
        <fullName evidence="10">ATP synthase gamma chain</fullName>
    </recommendedName>
    <alternativeName>
        <fullName evidence="10">ATP synthase F1 sector gamma subunit</fullName>
    </alternativeName>
    <alternativeName>
        <fullName evidence="10">F-ATPase gamma subunit</fullName>
    </alternativeName>
</protein>
<dbReference type="PANTHER" id="PTHR11693">
    <property type="entry name" value="ATP SYNTHASE GAMMA CHAIN"/>
    <property type="match status" value="1"/>
</dbReference>
<dbReference type="PANTHER" id="PTHR11693:SF22">
    <property type="entry name" value="ATP SYNTHASE SUBUNIT GAMMA, MITOCHONDRIAL"/>
    <property type="match status" value="1"/>
</dbReference>
<evidence type="ECO:0000256" key="8">
    <source>
        <dbReference type="ARBA" id="ARBA00023196"/>
    </source>
</evidence>
<gene>
    <name evidence="10 11" type="primary">atpG</name>
    <name evidence="11" type="ORF">ACWI_23440</name>
    <name evidence="12" type="ORF">FXB42_03640</name>
</gene>
<dbReference type="Gene3D" id="3.40.1380.10">
    <property type="match status" value="1"/>
</dbReference>
<comment type="caution">
    <text evidence="11">The sequence shown here is derived from an EMBL/GenBank/DDBJ whole genome shotgun (WGS) entry which is preliminary data.</text>
</comment>
<dbReference type="OrthoDB" id="9812769at2"/>
<keyword evidence="10" id="KW-1003">Cell membrane</keyword>
<evidence type="ECO:0000313" key="14">
    <source>
        <dbReference type="Proteomes" id="UP000322619"/>
    </source>
</evidence>
<dbReference type="Proteomes" id="UP000176244">
    <property type="component" value="Unassembled WGS sequence"/>
</dbReference>
<dbReference type="InterPro" id="IPR035968">
    <property type="entry name" value="ATP_synth_F1_ATPase_gsu"/>
</dbReference>
<dbReference type="GO" id="GO:0005886">
    <property type="term" value="C:plasma membrane"/>
    <property type="evidence" value="ECO:0007669"/>
    <property type="project" value="UniProtKB-SubCell"/>
</dbReference>
<reference evidence="12 14" key="2">
    <citation type="submission" date="2019-08" db="EMBL/GenBank/DDBJ databases">
        <title>Isolation and enrichment of carboxydotrophic bacteria from anaerobic sludge for the production of bio-based chemicals from syngas.</title>
        <authorList>
            <person name="Antares A.L."/>
            <person name="Moreira J."/>
            <person name="Diender M."/>
            <person name="Parshina S.N."/>
            <person name="Stams A.J.M."/>
            <person name="Alves M."/>
            <person name="Alves J.I."/>
            <person name="Sousa D.Z."/>
        </authorList>
    </citation>
    <scope>NUCLEOTIDE SEQUENCE [LARGE SCALE GENOMIC DNA]</scope>
    <source>
        <strain evidence="12 14">JM</strain>
    </source>
</reference>
<dbReference type="PRINTS" id="PR00126">
    <property type="entry name" value="ATPASEGAMMA"/>
</dbReference>
<dbReference type="CDD" id="cd12151">
    <property type="entry name" value="F1-ATPase_gamma"/>
    <property type="match status" value="1"/>
</dbReference>
<evidence type="ECO:0000256" key="9">
    <source>
        <dbReference type="ARBA" id="ARBA00023310"/>
    </source>
</evidence>
<dbReference type="PROSITE" id="PS00153">
    <property type="entry name" value="ATPASE_GAMMA"/>
    <property type="match status" value="1"/>
</dbReference>
<dbReference type="GO" id="GO:0042777">
    <property type="term" value="P:proton motive force-driven plasma membrane ATP synthesis"/>
    <property type="evidence" value="ECO:0007669"/>
    <property type="project" value="UniProtKB-UniRule"/>
</dbReference>
<comment type="subcellular location">
    <subcellularLocation>
        <location evidence="10">Cell membrane</location>
        <topology evidence="10">Peripheral membrane protein</topology>
    </subcellularLocation>
    <subcellularLocation>
        <location evidence="2">Membrane</location>
        <topology evidence="2">Peripheral membrane protein</topology>
    </subcellularLocation>
</comment>
<name>A0A1F2PFK0_9FIRM</name>
<dbReference type="InterPro" id="IPR023632">
    <property type="entry name" value="ATP_synth_F1_gsu_CS"/>
</dbReference>
<evidence type="ECO:0000256" key="1">
    <source>
        <dbReference type="ARBA" id="ARBA00003456"/>
    </source>
</evidence>
<comment type="similarity">
    <text evidence="3 10">Belongs to the ATPase gamma chain family.</text>
</comment>
<keyword evidence="9 10" id="KW-0066">ATP synthesis</keyword>
<evidence type="ECO:0000256" key="5">
    <source>
        <dbReference type="ARBA" id="ARBA00022781"/>
    </source>
</evidence>
<comment type="subunit">
    <text evidence="10">F-type ATPases have 2 components, CF(1) - the catalytic core - and CF(0) - the membrane proton channel. CF(1) has five subunits: alpha(3), beta(3), gamma(1), delta(1), epsilon(1). CF(0) has three main subunits: a, b and c.</text>
</comment>
<evidence type="ECO:0000256" key="10">
    <source>
        <dbReference type="HAMAP-Rule" id="MF_00815"/>
    </source>
</evidence>
<dbReference type="Pfam" id="PF00231">
    <property type="entry name" value="ATP-synt"/>
    <property type="match status" value="1"/>
</dbReference>
<evidence type="ECO:0000256" key="6">
    <source>
        <dbReference type="ARBA" id="ARBA00023065"/>
    </source>
</evidence>
<dbReference type="Gene3D" id="1.10.287.80">
    <property type="entry name" value="ATP synthase, gamma subunit, helix hairpin domain"/>
    <property type="match status" value="2"/>
</dbReference>
<reference evidence="11 13" key="1">
    <citation type="submission" date="2015-09" db="EMBL/GenBank/DDBJ databases">
        <title>Genome sequence of Acetobacterium wieringae DSM 1911.</title>
        <authorList>
            <person name="Poehlein A."/>
            <person name="Bengelsdorf F.R."/>
            <person name="Schiel-Bengelsdorf B."/>
            <person name="Duerre P."/>
            <person name="Daniel R."/>
        </authorList>
    </citation>
    <scope>NUCLEOTIDE SEQUENCE [LARGE SCALE GENOMIC DNA]</scope>
    <source>
        <strain evidence="11 13">DSM 1911</strain>
    </source>
</reference>
<dbReference type="AlphaFoldDB" id="A0A1F2PFK0"/>
<comment type="function">
    <text evidence="1 10">Produces ATP from ADP in the presence of a proton gradient across the membrane. The gamma chain is believed to be important in regulating ATPase activity and the flow of protons through the CF(0) complex.</text>
</comment>
<proteinExistence type="inferred from homology"/>
<dbReference type="EMBL" id="LKEU01000033">
    <property type="protein sequence ID" value="OFV70139.1"/>
    <property type="molecule type" value="Genomic_DNA"/>
</dbReference>
<keyword evidence="6 10" id="KW-0406">Ion transport</keyword>
<dbReference type="STRING" id="52694.ACWI_23440"/>
<sequence length="296" mass="33094">MAENVQDIKRRIKSVNSTKQITHAMELVASAKLRKSRELAEGRRPYFEAMIESMGRIVEKSGSTRNVFMNQRDVKKVAYIVLTGDKGLAGGYNANVCKLVEDHITNKEDAYIYAVGSRGRDHFRNRDYTIQGEYLGISERPNFFNAREVAAVVMEGFKKGEYDEVYVVYTKFISTISQHASLMKLLPLSVEDLKPAKKVEAVENEGKSKDLTVMLYEPDPEELLNQLIPNFVSSTVYGAMIESAASEQGARRTAMESATTNANEMIDGLTLKYNRVRQAAITQEISEIVGGAEALK</sequence>
<accession>A0A1F2PFK0</accession>
<dbReference type="NCBIfam" id="TIGR01146">
    <property type="entry name" value="ATPsyn_F1gamma"/>
    <property type="match status" value="1"/>
</dbReference>
<organism evidence="11 13">
    <name type="scientific">Acetobacterium wieringae</name>
    <dbReference type="NCBI Taxonomy" id="52694"/>
    <lineage>
        <taxon>Bacteria</taxon>
        <taxon>Bacillati</taxon>
        <taxon>Bacillota</taxon>
        <taxon>Clostridia</taxon>
        <taxon>Eubacteriales</taxon>
        <taxon>Eubacteriaceae</taxon>
        <taxon>Acetobacterium</taxon>
    </lineage>
</organism>
<dbReference type="HAMAP" id="MF_00815">
    <property type="entry name" value="ATP_synth_gamma_bact"/>
    <property type="match status" value="1"/>
</dbReference>
<keyword evidence="4 10" id="KW-0813">Transport</keyword>
<evidence type="ECO:0000313" key="11">
    <source>
        <dbReference type="EMBL" id="OFV70139.1"/>
    </source>
</evidence>
<keyword evidence="8 10" id="KW-0139">CF(1)</keyword>
<evidence type="ECO:0000313" key="12">
    <source>
        <dbReference type="EMBL" id="TYC87551.1"/>
    </source>
</evidence>
<evidence type="ECO:0000313" key="13">
    <source>
        <dbReference type="Proteomes" id="UP000176244"/>
    </source>
</evidence>
<dbReference type="InterPro" id="IPR000131">
    <property type="entry name" value="ATP_synth_F1_gsu"/>
</dbReference>
<dbReference type="SUPFAM" id="SSF52943">
    <property type="entry name" value="ATP synthase (F1-ATPase), gamma subunit"/>
    <property type="match status" value="1"/>
</dbReference>
<keyword evidence="7 10" id="KW-0472">Membrane</keyword>
<evidence type="ECO:0000256" key="4">
    <source>
        <dbReference type="ARBA" id="ARBA00022448"/>
    </source>
</evidence>
<dbReference type="GO" id="GO:0005524">
    <property type="term" value="F:ATP binding"/>
    <property type="evidence" value="ECO:0007669"/>
    <property type="project" value="UniProtKB-UniRule"/>
</dbReference>
<evidence type="ECO:0000256" key="3">
    <source>
        <dbReference type="ARBA" id="ARBA00007681"/>
    </source>
</evidence>
<evidence type="ECO:0000256" key="7">
    <source>
        <dbReference type="ARBA" id="ARBA00023136"/>
    </source>
</evidence>